<dbReference type="Gene3D" id="3.40.50.300">
    <property type="entry name" value="P-loop containing nucleotide triphosphate hydrolases"/>
    <property type="match status" value="1"/>
</dbReference>
<keyword evidence="1" id="KW-0547">Nucleotide-binding</keyword>
<reference evidence="4 5" key="1">
    <citation type="submission" date="2019-12" db="EMBL/GenBank/DDBJ databases">
        <title>Rhizobium genotypes associated with high levels of biological nitrogen fixation by grain legumes in a temperate-maritime cropping system.</title>
        <authorList>
            <person name="Maluk M."/>
            <person name="Francesc Ferrando Molina F."/>
            <person name="Lopez Del Egido L."/>
            <person name="Lafos M."/>
            <person name="Langarica-Fuentes A."/>
            <person name="Gebre Yohannes G."/>
            <person name="Young M.W."/>
            <person name="Martin P."/>
            <person name="Gantlett R."/>
            <person name="Kenicer G."/>
            <person name="Hawes C."/>
            <person name="Begg G.S."/>
            <person name="Quilliam R.S."/>
            <person name="Squire G.R."/>
            <person name="Poole P.S."/>
            <person name="Young P.W."/>
            <person name="Iannetta P.M."/>
            <person name="James E.K."/>
        </authorList>
    </citation>
    <scope>NUCLEOTIDE SEQUENCE [LARGE SCALE GENOMIC DNA]</scope>
    <source>
        <strain evidence="4 5">JHI54</strain>
    </source>
</reference>
<proteinExistence type="predicted"/>
<evidence type="ECO:0000313" key="4">
    <source>
        <dbReference type="EMBL" id="NEK16117.1"/>
    </source>
</evidence>
<dbReference type="Gene3D" id="3.30.70.1230">
    <property type="entry name" value="Nucleotide cyclase"/>
    <property type="match status" value="1"/>
</dbReference>
<dbReference type="SUPFAM" id="SSF48452">
    <property type="entry name" value="TPR-like"/>
    <property type="match status" value="1"/>
</dbReference>
<protein>
    <submittedName>
        <fullName evidence="4">AAA family ATPase</fullName>
    </submittedName>
</protein>
<dbReference type="GO" id="GO:0004016">
    <property type="term" value="F:adenylate cyclase activity"/>
    <property type="evidence" value="ECO:0007669"/>
    <property type="project" value="TreeGrafter"/>
</dbReference>
<dbReference type="InterPro" id="IPR011990">
    <property type="entry name" value="TPR-like_helical_dom_sf"/>
</dbReference>
<gene>
    <name evidence="4" type="ORF">GR257_14815</name>
</gene>
<dbReference type="GO" id="GO:0005524">
    <property type="term" value="F:ATP binding"/>
    <property type="evidence" value="ECO:0007669"/>
    <property type="project" value="UniProtKB-KW"/>
</dbReference>
<dbReference type="GO" id="GO:0005737">
    <property type="term" value="C:cytoplasm"/>
    <property type="evidence" value="ECO:0007669"/>
    <property type="project" value="TreeGrafter"/>
</dbReference>
<evidence type="ECO:0000256" key="1">
    <source>
        <dbReference type="ARBA" id="ARBA00022741"/>
    </source>
</evidence>
<evidence type="ECO:0000313" key="5">
    <source>
        <dbReference type="Proteomes" id="UP000471705"/>
    </source>
</evidence>
<name>A0A7K3VH48_RHILE</name>
<sequence>MAEEPERQPAQDVRKTVTFLFADVVDSSRLSLTLDPETLHNLFARYFDRMNSAIRRHGGNVEKFIGDEIMAVFGEPVRREDDALRAVRAAVEMREALAKLNSELEASWGVQLAHRVGINTGEVITGDDSQGQRFLTGEAVRVAKRLEEAAAPDEILIGESTHRLVRDAVFAKLSGPRALKHGEKFHAFILISIAAHAPGIRRRFEAPFVGRGRQREMIDTIFRDVIRHRTCRLLTILGDAGVGKSRLVLEIAASLPSDTLVARGRCLPYGEGITYRPLADIFREITKAEGLDLGKQSVAKIAENLAGDKKAGLIAETVAELLGFGDGKPGRGEENFWAVRRLFESLARERPLVIVVDDLHWAESMFLDLIEHLVDLSHGVPILIVAIARPELLDTRPDWGSGRSNASTVVLEPLSEAESREMLLNLLDHVPLQPAVESTITGAADGNPLFAEEFVAMLVDEKLLTREKGTWVARGDLSDPPRVPSTIDALLGARLDRLPEHERAILTMAAIEGVVFHRSAVVELARPMPNSVVHDGLLALVRRDLIRPGSPDFSGEEAYHFRHVLIRDAAYRSLSKHLRAELHERFAAWLEMKSEGHLREFDEIVGYHFEQAFQYRVALDSQDPLAASLAAQAAPRLEAAARRALGRSHLSSAITLLERLCVAVPHLLLRDDSRRRTLLAELGRALIESGRLAEAERILQDAERLATIAKDELVASHVLVEQHFLRLLRVDEGGTEEAARATTLVMPVFDRYKDNLGLCRARRLEALLYWNEARAEAAAEAWKRAAAHARIAGDQHLYNEIQTWIASSLWFGPTPASIGIRRCKAMLEEVHNSPESDAAILRHLGALYGMVGQFELARELLATSNAAYAELGFKLDAAMSQNEAVVELLAGNPAAAEESLRTGYRALEEMGERMFRSTTAAFLARAVLEQERDGEAEEFAELSAQLAAKGDLLSQILWRGVRARVLARRAQYREAEVLAREAVALAQRTDFVNHRADALMDLAEVLKASLRVDEAVVAASEAFRLYELKGNNVSASTTRSWLAQVMDG</sequence>
<dbReference type="SMART" id="SM00044">
    <property type="entry name" value="CYCc"/>
    <property type="match status" value="1"/>
</dbReference>
<dbReference type="InterPro" id="IPR041664">
    <property type="entry name" value="AAA_16"/>
</dbReference>
<dbReference type="InterPro" id="IPR027417">
    <property type="entry name" value="P-loop_NTPase"/>
</dbReference>
<dbReference type="RefSeq" id="WP_164047144.1">
    <property type="nucleotide sequence ID" value="NZ_WUFV01000007.1"/>
</dbReference>
<dbReference type="PROSITE" id="PS50125">
    <property type="entry name" value="GUANYLATE_CYCLASE_2"/>
    <property type="match status" value="1"/>
</dbReference>
<evidence type="ECO:0000259" key="3">
    <source>
        <dbReference type="PROSITE" id="PS50125"/>
    </source>
</evidence>
<dbReference type="InterPro" id="IPR029787">
    <property type="entry name" value="Nucleotide_cyclase"/>
</dbReference>
<evidence type="ECO:0000256" key="2">
    <source>
        <dbReference type="ARBA" id="ARBA00022840"/>
    </source>
</evidence>
<dbReference type="EMBL" id="WUFV01000007">
    <property type="protein sequence ID" value="NEK16117.1"/>
    <property type="molecule type" value="Genomic_DNA"/>
</dbReference>
<dbReference type="PANTHER" id="PTHR16305:SF28">
    <property type="entry name" value="GUANYLATE CYCLASE DOMAIN-CONTAINING PROTEIN"/>
    <property type="match status" value="1"/>
</dbReference>
<dbReference type="GO" id="GO:0035556">
    <property type="term" value="P:intracellular signal transduction"/>
    <property type="evidence" value="ECO:0007669"/>
    <property type="project" value="InterPro"/>
</dbReference>
<dbReference type="AlphaFoldDB" id="A0A7K3VH48"/>
<dbReference type="CDD" id="cd07302">
    <property type="entry name" value="CHD"/>
    <property type="match status" value="1"/>
</dbReference>
<feature type="domain" description="Guanylate cyclase" evidence="3">
    <location>
        <begin position="18"/>
        <end position="147"/>
    </location>
</feature>
<keyword evidence="2" id="KW-0067">ATP-binding</keyword>
<accession>A0A7K3VH48</accession>
<dbReference type="InterPro" id="IPR001054">
    <property type="entry name" value="A/G_cyclase"/>
</dbReference>
<dbReference type="Pfam" id="PF13191">
    <property type="entry name" value="AAA_16"/>
    <property type="match status" value="1"/>
</dbReference>
<dbReference type="Pfam" id="PF00211">
    <property type="entry name" value="Guanylate_cyc"/>
    <property type="match status" value="1"/>
</dbReference>
<dbReference type="Gene3D" id="1.25.40.10">
    <property type="entry name" value="Tetratricopeptide repeat domain"/>
    <property type="match status" value="1"/>
</dbReference>
<dbReference type="GO" id="GO:0009190">
    <property type="term" value="P:cyclic nucleotide biosynthetic process"/>
    <property type="evidence" value="ECO:0007669"/>
    <property type="project" value="InterPro"/>
</dbReference>
<dbReference type="SUPFAM" id="SSF52540">
    <property type="entry name" value="P-loop containing nucleoside triphosphate hydrolases"/>
    <property type="match status" value="1"/>
</dbReference>
<dbReference type="PANTHER" id="PTHR16305">
    <property type="entry name" value="TESTICULAR SOLUBLE ADENYLYL CYCLASE"/>
    <property type="match status" value="1"/>
</dbReference>
<comment type="caution">
    <text evidence="4">The sequence shown here is derived from an EMBL/GenBank/DDBJ whole genome shotgun (WGS) entry which is preliminary data.</text>
</comment>
<dbReference type="SUPFAM" id="SSF55073">
    <property type="entry name" value="Nucleotide cyclase"/>
    <property type="match status" value="1"/>
</dbReference>
<organism evidence="4 5">
    <name type="scientific">Rhizobium leguminosarum</name>
    <dbReference type="NCBI Taxonomy" id="384"/>
    <lineage>
        <taxon>Bacteria</taxon>
        <taxon>Pseudomonadati</taxon>
        <taxon>Pseudomonadota</taxon>
        <taxon>Alphaproteobacteria</taxon>
        <taxon>Hyphomicrobiales</taxon>
        <taxon>Rhizobiaceae</taxon>
        <taxon>Rhizobium/Agrobacterium group</taxon>
        <taxon>Rhizobium</taxon>
    </lineage>
</organism>
<dbReference type="Proteomes" id="UP000471705">
    <property type="component" value="Unassembled WGS sequence"/>
</dbReference>